<evidence type="ECO:0000256" key="1">
    <source>
        <dbReference type="SAM" id="MobiDB-lite"/>
    </source>
</evidence>
<organism evidence="2 3">
    <name type="scientific">Aspergillus phoenicis ATCC 13157</name>
    <dbReference type="NCBI Taxonomy" id="1353007"/>
    <lineage>
        <taxon>Eukaryota</taxon>
        <taxon>Fungi</taxon>
        <taxon>Dikarya</taxon>
        <taxon>Ascomycota</taxon>
        <taxon>Pezizomycotina</taxon>
        <taxon>Eurotiomycetes</taxon>
        <taxon>Eurotiomycetidae</taxon>
        <taxon>Eurotiales</taxon>
        <taxon>Aspergillaceae</taxon>
        <taxon>Aspergillus</taxon>
    </lineage>
</organism>
<evidence type="ECO:0000313" key="3">
    <source>
        <dbReference type="Proteomes" id="UP000254937"/>
    </source>
</evidence>
<feature type="region of interest" description="Disordered" evidence="1">
    <location>
        <begin position="143"/>
        <end position="166"/>
    </location>
</feature>
<gene>
    <name evidence="2" type="ORF">M752DRAFT_325147</name>
</gene>
<accession>A0A370PSQ6</accession>
<name>A0A370PSQ6_ASPPH</name>
<dbReference type="AlphaFoldDB" id="A0A370PSQ6"/>
<dbReference type="Proteomes" id="UP000254937">
    <property type="component" value="Unassembled WGS sequence"/>
</dbReference>
<keyword evidence="3" id="KW-1185">Reference proteome</keyword>
<sequence>MKSDRVRSAAKAGVTLSTCQKSQATGPKKLAERVAHLTVMGDGLQFGLSADLVLSPILSSSFLGYLPHPASSKGAPSDTLLEAETSYSSHSLPPPHIPLLPLEKMGQDTECSNFQDAMSEHQRRRQVNVYLPTASRFADRWAQIAPPQQKNSNSSSSRRVGSFHVG</sequence>
<protein>
    <submittedName>
        <fullName evidence="2">Uncharacterized protein</fullName>
    </submittedName>
</protein>
<evidence type="ECO:0000313" key="2">
    <source>
        <dbReference type="EMBL" id="RDK45222.1"/>
    </source>
</evidence>
<proteinExistence type="predicted"/>
<reference evidence="2 3" key="1">
    <citation type="submission" date="2018-07" db="EMBL/GenBank/DDBJ databases">
        <title>Section-level genome sequencing of Aspergillus section Nigri to investigate inter- and intra-species variation.</title>
        <authorList>
            <consortium name="DOE Joint Genome Institute"/>
            <person name="Vesth T.C."/>
            <person name="Nybo J.L."/>
            <person name="Theobald S."/>
            <person name="Frisvad J.C."/>
            <person name="Larsen T.O."/>
            <person name="Nielsen K.F."/>
            <person name="Hoof J.B."/>
            <person name="Brandl J."/>
            <person name="Salamov A."/>
            <person name="Riley R."/>
            <person name="Gladden J.M."/>
            <person name="Phatale P."/>
            <person name="Nielsen M.T."/>
            <person name="Lyhne E.K."/>
            <person name="Kogle M.E."/>
            <person name="Strasser K."/>
            <person name="McDonnell E."/>
            <person name="Barry K."/>
            <person name="Clum A."/>
            <person name="Chen C."/>
            <person name="Nolan M."/>
            <person name="Sandor L."/>
            <person name="Kuo A."/>
            <person name="Lipzen A."/>
            <person name="Hainaut M."/>
            <person name="Drula E."/>
            <person name="Tsang A."/>
            <person name="Magnuson J.K."/>
            <person name="Henrissat B."/>
            <person name="Wiebenga A."/>
            <person name="Simmons B.A."/>
            <person name="Makela M.R."/>
            <person name="De vries R.P."/>
            <person name="Grigoriev I.V."/>
            <person name="Mortensen U.H."/>
            <person name="Baker S.E."/>
            <person name="Andersen M.R."/>
        </authorList>
    </citation>
    <scope>NUCLEOTIDE SEQUENCE [LARGE SCALE GENOMIC DNA]</scope>
    <source>
        <strain evidence="2 3">ATCC 13157</strain>
    </source>
</reference>
<dbReference type="EMBL" id="KZ851848">
    <property type="protein sequence ID" value="RDK45222.1"/>
    <property type="molecule type" value="Genomic_DNA"/>
</dbReference>